<dbReference type="EMBL" id="JABFDY010000016">
    <property type="protein sequence ID" value="KAF7696300.1"/>
    <property type="molecule type" value="Genomic_DNA"/>
</dbReference>
<dbReference type="FunFam" id="3.90.260.10:FF:000001">
    <property type="entry name" value="Protein-glutamine gamma-glutamyltransferase 2"/>
    <property type="match status" value="1"/>
</dbReference>
<dbReference type="InterPro" id="IPR002931">
    <property type="entry name" value="Transglutaminase-like"/>
</dbReference>
<dbReference type="SMART" id="SM00460">
    <property type="entry name" value="TGc"/>
    <property type="match status" value="1"/>
</dbReference>
<dbReference type="Gene3D" id="3.90.260.10">
    <property type="entry name" value="Transglutaminase-like"/>
    <property type="match status" value="1"/>
</dbReference>
<feature type="compositionally biased region" description="Low complexity" evidence="8">
    <location>
        <begin position="1770"/>
        <end position="1792"/>
    </location>
</feature>
<feature type="compositionally biased region" description="Basic and acidic residues" evidence="8">
    <location>
        <begin position="1369"/>
        <end position="1387"/>
    </location>
</feature>
<feature type="domain" description="DH" evidence="10">
    <location>
        <begin position="1404"/>
        <end position="1579"/>
    </location>
</feature>
<evidence type="ECO:0000256" key="1">
    <source>
        <dbReference type="ARBA" id="ARBA00001913"/>
    </source>
</evidence>
<dbReference type="Gene3D" id="2.30.29.30">
    <property type="entry name" value="Pleckstrin-homology domain (PH domain)/Phosphotyrosine-binding domain (PTB)"/>
    <property type="match status" value="1"/>
</dbReference>
<dbReference type="InterPro" id="IPR055251">
    <property type="entry name" value="SOS1_NGEF_PH"/>
</dbReference>
<evidence type="ECO:0000313" key="12">
    <source>
        <dbReference type="Proteomes" id="UP000606274"/>
    </source>
</evidence>
<dbReference type="InterPro" id="IPR014756">
    <property type="entry name" value="Ig_E-set"/>
</dbReference>
<feature type="compositionally biased region" description="Low complexity" evidence="8">
    <location>
        <begin position="1828"/>
        <end position="1851"/>
    </location>
</feature>
<dbReference type="Pfam" id="PF00621">
    <property type="entry name" value="RhoGEF"/>
    <property type="match status" value="1"/>
</dbReference>
<feature type="region of interest" description="Disordered" evidence="8">
    <location>
        <begin position="1752"/>
        <end position="1870"/>
    </location>
</feature>
<organism evidence="11 12">
    <name type="scientific">Silurus meridionalis</name>
    <name type="common">Southern catfish</name>
    <name type="synonym">Silurus soldatovi meridionalis</name>
    <dbReference type="NCBI Taxonomy" id="175797"/>
    <lineage>
        <taxon>Eukaryota</taxon>
        <taxon>Metazoa</taxon>
        <taxon>Chordata</taxon>
        <taxon>Craniata</taxon>
        <taxon>Vertebrata</taxon>
        <taxon>Euteleostomi</taxon>
        <taxon>Actinopterygii</taxon>
        <taxon>Neopterygii</taxon>
        <taxon>Teleostei</taxon>
        <taxon>Ostariophysi</taxon>
        <taxon>Siluriformes</taxon>
        <taxon>Siluridae</taxon>
        <taxon>Silurus</taxon>
    </lineage>
</organism>
<sequence length="2558" mass="288244">MQQMQVFGVRADGSGWKRAGPVVHWRLSADTYSCSCPETLRQLHSLWEWTICGSLSAIREQGMLALAVSHSGYHRTSSPHTEARLRASQSKACVGRDVTVKGSSVSQQILHEPSGSRVRKITPDDSVTFTRPPIDLGSSLPVRVSAVVGRSSHAVAQEHERERGSGASSCFAFRRRRSCRDVELMSDVTRAESSDAIRPTQAKMNPESLDSSIQSSLSALYPPFEATAPAVLSQLLHVTEGRYGGDSLQFLTDFLIPARRLLERVRQETCEPYSDLAFHCAGWPLCLYDHIVIHLAPINPLLLSFEDFYLQVVPFEKQAARLVVRSLLEEDQDELEETPIPENSFSRIFTEDWLEELNIGRHGRLLSHCVLANENCIVKVPWEQVVYPETEDQPQYMDSFNEEEPLSGPSWQGYSVETRICPAKDGIAVSLCLVDSSKQSEINQAMSGVRPLGWVSPNTWDSRSIVDEDVNDMEPIKVKGDLGDSSTCVQPKTCLLRPHRVTAPGGHDHTAHNRPTCGRTVRFAEQPCTPCLRRKHGQGTKNQECRYKEYCREEQCSIRTESRPKEDVLSDRTARTDHLHKPVQTQFTQIQPIGHNSNRDNSQGIFDDTTAQPSPSMVETESEKCFIAVHGYPSEVTEMPPMLHVAHGKKNTSYGLVSPKLNRRKPPMQETAQIHTDLSAKAYYTNKTTALNYPDIKKAGKRSPFPTPTKSETCLLQAGLSCLTGGRDRSNRVVVEVYGDHQHWGSPLLSSLVLCKLLLYFHTIIRREERGYGMTVVYDGRKVPPHPEFLEALQMVQEQETKAIHCVLLLVSKEKSYSPKKGPGYMEVVTSFKALNRYIEYSQLSPGLDGTFLYSHRNWLHLHQELYPFVFTLKEATCLLLEALRKLEGVHKIDTAQDVQQCINDQRVLMEDVLEDTHLVMLQREGGPLLARLRWESDVRAAHYETSCNVMDTIESLYNELEEHIHVLVQRSNILFQHLGFLLHLRQMESRFLEIKEWFDVEGERRILEAESTQEPNRSFEEILQCLTAVLSEANEHKLQAMMLLNEAESIQGPNYPETEVFHIMISTFKSNLSEFLSEAEQYCDELKTMLNVCHFCERATVVAIDCSQQLEQERLQCMTHREKWAALQGCHEKLSQFSPEHFQEAKNQSCSLQNPWGRKVWNMTWLRCQEVSRQLEDTLQELEQDQHLSVPVSSQYDGHSNAGQESTDGEPILPQPDTHQNPPECPEVKVRHNRDSIHGTVTCFNISFRQSRKGCKGAKMAPAADLEQKSPRKTAHDHKQTQPVAGSDTVGCQWFSWHHNSSKEDPSLASSSFKIQILPSTFTESKSSPSISSSSQISGLTYSGTQTSVVQNPIPRSGNFSLESLGCEARHPENTSHSEETARRGNEAANTLSSPDMESRTVKPQCILEELLVTELEYVRSLAYILTHYLPLLAQPDVPPDLRGQRGRIFGNLEKLYDFHCHYFLQELEACRAEPLRVGRCFLRHRDNFGLYALYSKNKPQSDALIQQHKFFKRKQLELEDSMDLSSYLLKPVQRISKYSLLLQEMLEECGAAHEAERLEIHGAAEVVRFQLRHGNDLLTMDAIQDCDVNLQEQGQLFRQDEFYVTFHKKRSLRRVFLFQDLILFTKTKKTHRGDDVYVYKQSFKTCDIGLTQNCGQRGLCFEIWFRRRRAQDTYTLQAERQDLKEAWTADLEHILWEQALKNRELRRQEQVFMGMGVKPFMKIQPKEEAVHDRTLTCFLQEGEIEELKSQNLTASRLQSDMPLPRPESIGSTSGSQSSSSSGRGSLSPSGFRESQVHESGHGSQIPPISHPNINQVSSTEAPGRYSSRLCGSPGSCSGPGGRFAAPAGPQHTSPALSRKKGLGGSTRKTHTSYAAKLLEIERVDLKCTVNNVEHHTALNGTDRLIVRRGQPFTITLYLKDGSHFQPGTNINLITSTGPDTSELEDTAIKFGLSKFISKVRWSVTATLASENSVVLTVGSRPDARIGLYQLSLEQVSKEVQKVSLAQFVLLFNPWCKRDSVYLPSEAERQEYVLSQDGLIYRGKPKHITTLPWTFGQFEPGILDICLKVLDQNPKHLENPGQDCLDRASPVYVTRVISAMMNSNDDDGVLVGNWSGDYEDGVKPTAWTDSGAILHQWNRQNCTGVRYGQCWVFAAVACSVSRALGIPCRVVTNYESAHDTNSNLLVERYYNEIDEDISDDSIWNFHVWVESWMTRPDLRLGYEGWQASDPTPQETSEGVHCCGPVPVRAVKEGDLSAKYDTPFVYAEVNADVVEYITLSDKVIKVGGSATHIGQCISTKAVGTDDRVDITHLYKYPEGSEEERQVFEKANHIHRLIQTEEEPGLHVKIKLSPEMMMGSDFNVFAQVVNNTDTPKNCRLMFYAQAVSYNGKLGETCGLTELSEIILDPTEESRGTLSLKYSEYKEVITQDRMIKLVALLIDLDTKELQRATKTIVLEGPSIIILVLGDPKVGQPVLVDVILQNPLPESLGNCVFSLHGANLTDGEAITKDIGTVGPDELATTQLEFKPTASGTRKLLVVFSSDKLNNVHGYRNITIEE</sequence>
<feature type="compositionally biased region" description="Polar residues" evidence="8">
    <location>
        <begin position="1813"/>
        <end position="1822"/>
    </location>
</feature>
<evidence type="ECO:0000256" key="8">
    <source>
        <dbReference type="SAM" id="MobiDB-lite"/>
    </source>
</evidence>
<dbReference type="Pfam" id="PF00927">
    <property type="entry name" value="Transglut_C"/>
    <property type="match status" value="2"/>
</dbReference>
<dbReference type="SUPFAM" id="SSF49309">
    <property type="entry name" value="Transglutaminase, two C-terminal domains"/>
    <property type="match status" value="2"/>
</dbReference>
<dbReference type="CDD" id="cd00160">
    <property type="entry name" value="RhoGEF"/>
    <property type="match status" value="1"/>
</dbReference>
<dbReference type="InterPro" id="IPR035899">
    <property type="entry name" value="DBL_dom_sf"/>
</dbReference>
<dbReference type="SMART" id="SM00233">
    <property type="entry name" value="PH"/>
    <property type="match status" value="1"/>
</dbReference>
<evidence type="ECO:0000313" key="11">
    <source>
        <dbReference type="EMBL" id="KAF7696300.1"/>
    </source>
</evidence>
<dbReference type="SUPFAM" id="SSF81296">
    <property type="entry name" value="E set domains"/>
    <property type="match status" value="1"/>
</dbReference>
<evidence type="ECO:0000256" key="5">
    <source>
        <dbReference type="ARBA" id="ARBA00022837"/>
    </source>
</evidence>
<dbReference type="InterPro" id="IPR008958">
    <property type="entry name" value="Transglutaminase_C"/>
</dbReference>
<feature type="region of interest" description="Disordered" evidence="8">
    <location>
        <begin position="1193"/>
        <end position="1229"/>
    </location>
</feature>
<keyword evidence="12" id="KW-1185">Reference proteome</keyword>
<dbReference type="SUPFAM" id="SSF54001">
    <property type="entry name" value="Cysteine proteinases"/>
    <property type="match status" value="1"/>
</dbReference>
<dbReference type="Gene3D" id="1.20.900.10">
    <property type="entry name" value="Dbl homology (DH) domain"/>
    <property type="match status" value="1"/>
</dbReference>
<evidence type="ECO:0000256" key="2">
    <source>
        <dbReference type="ARBA" id="ARBA00005968"/>
    </source>
</evidence>
<dbReference type="InterPro" id="IPR036238">
    <property type="entry name" value="Transglutaminase_C_sf"/>
</dbReference>
<dbReference type="GO" id="GO:0046872">
    <property type="term" value="F:metal ion binding"/>
    <property type="evidence" value="ECO:0007669"/>
    <property type="project" value="UniProtKB-KW"/>
</dbReference>
<evidence type="ECO:0000259" key="9">
    <source>
        <dbReference type="PROSITE" id="PS50003"/>
    </source>
</evidence>
<dbReference type="SMART" id="SM00325">
    <property type="entry name" value="RhoGEF"/>
    <property type="match status" value="1"/>
</dbReference>
<dbReference type="Pfam" id="PF22697">
    <property type="entry name" value="SOS1_NGEF_PH"/>
    <property type="match status" value="1"/>
</dbReference>
<dbReference type="PANTHER" id="PTHR45845">
    <property type="entry name" value="RHO GUANINE NUCLEOTIDE EXCHANGE FACTOR-RELATED"/>
    <property type="match status" value="1"/>
</dbReference>
<dbReference type="GO" id="GO:0007399">
    <property type="term" value="P:nervous system development"/>
    <property type="evidence" value="ECO:0007669"/>
    <property type="project" value="UniProtKB-ARBA"/>
</dbReference>
<keyword evidence="5" id="KW-0106">Calcium</keyword>
<feature type="region of interest" description="Disordered" evidence="8">
    <location>
        <begin position="593"/>
        <end position="616"/>
    </location>
</feature>
<dbReference type="Proteomes" id="UP000606274">
    <property type="component" value="Unassembled WGS sequence"/>
</dbReference>
<feature type="domain" description="PH" evidence="9">
    <location>
        <begin position="1591"/>
        <end position="1698"/>
    </location>
</feature>
<keyword evidence="4" id="KW-0479">Metal-binding</keyword>
<dbReference type="InterPro" id="IPR013783">
    <property type="entry name" value="Ig-like_fold"/>
</dbReference>
<dbReference type="InterPro" id="IPR000219">
    <property type="entry name" value="DH_dom"/>
</dbReference>
<dbReference type="FunFam" id="2.60.40.10:FF:000090">
    <property type="entry name" value="Protein-glutamine gamma-glutamyltransferase 2"/>
    <property type="match status" value="1"/>
</dbReference>
<dbReference type="InterPro" id="IPR036985">
    <property type="entry name" value="Transglutaminase-like_sf"/>
</dbReference>
<dbReference type="CDD" id="cd13242">
    <property type="entry name" value="PH_puratrophin-1"/>
    <property type="match status" value="1"/>
</dbReference>
<dbReference type="GO" id="GO:0005085">
    <property type="term" value="F:guanyl-nucleotide exchange factor activity"/>
    <property type="evidence" value="ECO:0007669"/>
    <property type="project" value="InterPro"/>
</dbReference>
<dbReference type="InterPro" id="IPR011993">
    <property type="entry name" value="PH-like_dom_sf"/>
</dbReference>
<reference evidence="11" key="1">
    <citation type="submission" date="2020-08" db="EMBL/GenBank/DDBJ databases">
        <title>Chromosome-level assembly of Southern catfish (Silurus meridionalis) provides insights into visual adaptation to the nocturnal and benthic lifestyles.</title>
        <authorList>
            <person name="Zhang Y."/>
            <person name="Wang D."/>
            <person name="Peng Z."/>
        </authorList>
    </citation>
    <scope>NUCLEOTIDE SEQUENCE</scope>
    <source>
        <strain evidence="11">SWU-2019-XX</strain>
        <tissue evidence="11">Muscle</tissue>
    </source>
</reference>
<dbReference type="SUPFAM" id="SSF48065">
    <property type="entry name" value="DBL homology domain (DH-domain)"/>
    <property type="match status" value="1"/>
</dbReference>
<feature type="region of interest" description="Disordered" evidence="8">
    <location>
        <begin position="1260"/>
        <end position="1287"/>
    </location>
</feature>
<comment type="cofactor">
    <cofactor evidence="1">
        <name>Ca(2+)</name>
        <dbReference type="ChEBI" id="CHEBI:29108"/>
    </cofactor>
</comment>
<evidence type="ECO:0000259" key="10">
    <source>
        <dbReference type="PROSITE" id="PS50010"/>
    </source>
</evidence>
<dbReference type="GO" id="GO:0003810">
    <property type="term" value="F:protein-glutamine gamma-glutamyltransferase activity"/>
    <property type="evidence" value="ECO:0007669"/>
    <property type="project" value="UniProtKB-EC"/>
</dbReference>
<evidence type="ECO:0000256" key="7">
    <source>
        <dbReference type="ARBA" id="ARBA00024222"/>
    </source>
</evidence>
<dbReference type="Pfam" id="PF00868">
    <property type="entry name" value="Transglut_N"/>
    <property type="match status" value="1"/>
</dbReference>
<dbReference type="InterPro" id="IPR001102">
    <property type="entry name" value="Transglutaminase_N"/>
</dbReference>
<dbReference type="InterPro" id="IPR038765">
    <property type="entry name" value="Papain-like_cys_pep_sf"/>
</dbReference>
<name>A0A8T0AT45_SILME</name>
<keyword evidence="3" id="KW-0808">Transferase</keyword>
<accession>A0A8T0AT45</accession>
<feature type="region of interest" description="Disordered" evidence="8">
    <location>
        <begin position="1369"/>
        <end position="1398"/>
    </location>
</feature>
<evidence type="ECO:0000256" key="6">
    <source>
        <dbReference type="ARBA" id="ARBA00023315"/>
    </source>
</evidence>
<dbReference type="Gene3D" id="2.60.40.10">
    <property type="entry name" value="Immunoglobulins"/>
    <property type="match status" value="3"/>
</dbReference>
<gene>
    <name evidence="11" type="ORF">HF521_006394</name>
</gene>
<comment type="similarity">
    <text evidence="2">Belongs to the transglutaminase superfamily. Transglutaminase family.</text>
</comment>
<proteinExistence type="inferred from homology"/>
<evidence type="ECO:0000256" key="3">
    <source>
        <dbReference type="ARBA" id="ARBA00022679"/>
    </source>
</evidence>
<dbReference type="Pfam" id="PF01841">
    <property type="entry name" value="Transglut_core"/>
    <property type="match status" value="1"/>
</dbReference>
<dbReference type="InterPro" id="IPR001849">
    <property type="entry name" value="PH_domain"/>
</dbReference>
<dbReference type="EC" id="2.3.2.13" evidence="7"/>
<dbReference type="InterPro" id="IPR052231">
    <property type="entry name" value="Rho_GEF_signaling-related"/>
</dbReference>
<keyword evidence="6" id="KW-0012">Acyltransferase</keyword>
<dbReference type="SUPFAM" id="SSF50729">
    <property type="entry name" value="PH domain-like"/>
    <property type="match status" value="1"/>
</dbReference>
<protein>
    <recommendedName>
        <fullName evidence="7">protein-glutamine gamma-glutamyltransferase</fullName>
        <ecNumber evidence="7">2.3.2.13</ecNumber>
    </recommendedName>
</protein>
<evidence type="ECO:0000256" key="4">
    <source>
        <dbReference type="ARBA" id="ARBA00022723"/>
    </source>
</evidence>
<dbReference type="PROSITE" id="PS50003">
    <property type="entry name" value="PH_DOMAIN"/>
    <property type="match status" value="1"/>
</dbReference>
<comment type="caution">
    <text evidence="11">The sequence shown here is derived from an EMBL/GenBank/DDBJ whole genome shotgun (WGS) entry which is preliminary data.</text>
</comment>
<dbReference type="PROSITE" id="PS50010">
    <property type="entry name" value="DH_2"/>
    <property type="match status" value="1"/>
</dbReference>
<feature type="compositionally biased region" description="Polar residues" evidence="8">
    <location>
        <begin position="1193"/>
        <end position="1207"/>
    </location>
</feature>
<dbReference type="PANTHER" id="PTHR45845:SF2">
    <property type="entry name" value="RIKEN CDNA D630003M21 GENE"/>
    <property type="match status" value="1"/>
</dbReference>